<dbReference type="EMBL" id="BART01032830">
    <property type="protein sequence ID" value="GAH15165.1"/>
    <property type="molecule type" value="Genomic_DNA"/>
</dbReference>
<accession>X1E436</accession>
<proteinExistence type="predicted"/>
<comment type="caution">
    <text evidence="1">The sequence shown here is derived from an EMBL/GenBank/DDBJ whole genome shotgun (WGS) entry which is preliminary data.</text>
</comment>
<gene>
    <name evidence="1" type="ORF">S01H4_56627</name>
</gene>
<name>X1E436_9ZZZZ</name>
<evidence type="ECO:0000313" key="1">
    <source>
        <dbReference type="EMBL" id="GAH15165.1"/>
    </source>
</evidence>
<reference evidence="1" key="1">
    <citation type="journal article" date="2014" name="Front. Microbiol.">
        <title>High frequency of phylogenetically diverse reductive dehalogenase-homologous genes in deep subseafloor sedimentary metagenomes.</title>
        <authorList>
            <person name="Kawai M."/>
            <person name="Futagami T."/>
            <person name="Toyoda A."/>
            <person name="Takaki Y."/>
            <person name="Nishi S."/>
            <person name="Hori S."/>
            <person name="Arai W."/>
            <person name="Tsubouchi T."/>
            <person name="Morono Y."/>
            <person name="Uchiyama I."/>
            <person name="Ito T."/>
            <person name="Fujiyama A."/>
            <person name="Inagaki F."/>
            <person name="Takami H."/>
        </authorList>
    </citation>
    <scope>NUCLEOTIDE SEQUENCE</scope>
    <source>
        <strain evidence="1">Expedition CK06-06</strain>
    </source>
</reference>
<feature type="non-terminal residue" evidence="1">
    <location>
        <position position="217"/>
    </location>
</feature>
<protein>
    <submittedName>
        <fullName evidence="1">Uncharacterized protein</fullName>
    </submittedName>
</protein>
<organism evidence="1">
    <name type="scientific">marine sediment metagenome</name>
    <dbReference type="NCBI Taxonomy" id="412755"/>
    <lineage>
        <taxon>unclassified sequences</taxon>
        <taxon>metagenomes</taxon>
        <taxon>ecological metagenomes</taxon>
    </lineage>
</organism>
<dbReference type="AlphaFoldDB" id="X1E436"/>
<sequence length="217" mass="25115">MQSMAEFFSYNYNCIISEDKSRSIFCIFHGDIFHDHTYSDLGESVQLMGAATDGFATSQIMYNEEKPNFNYLYLRVLSSVGKPIACQALANVSREEGSIINNSFTPWDVRKSIYQCLGFGVWHVGLVMWKGSLPDGDWSIYGKESQKEVRKVFSEVEKIKDTISYMQPLKPEVGVYVPEAQWLLKGWSPYWNNFLKWAIKNNINYRYIFDKDIADNN</sequence>